<comment type="caution">
    <text evidence="1">The sequence shown here is derived from an EMBL/GenBank/DDBJ whole genome shotgun (WGS) entry which is preliminary data.</text>
</comment>
<dbReference type="EMBL" id="JBEZFP010000031">
    <property type="protein sequence ID" value="MEU8134764.1"/>
    <property type="molecule type" value="Genomic_DNA"/>
</dbReference>
<keyword evidence="1" id="KW-0808">Transferase</keyword>
<dbReference type="Proteomes" id="UP001551482">
    <property type="component" value="Unassembled WGS sequence"/>
</dbReference>
<protein>
    <submittedName>
        <fullName evidence="1">Nucleotidyl transferase AbiEii/AbiGii toxin family protein</fullName>
    </submittedName>
</protein>
<accession>A0ABV3DIM5</accession>
<evidence type="ECO:0000313" key="2">
    <source>
        <dbReference type="Proteomes" id="UP001551482"/>
    </source>
</evidence>
<dbReference type="GO" id="GO:0016740">
    <property type="term" value="F:transferase activity"/>
    <property type="evidence" value="ECO:0007669"/>
    <property type="project" value="UniProtKB-KW"/>
</dbReference>
<evidence type="ECO:0000313" key="1">
    <source>
        <dbReference type="EMBL" id="MEU8134764.1"/>
    </source>
</evidence>
<proteinExistence type="predicted"/>
<gene>
    <name evidence="1" type="ORF">AB0C36_14765</name>
</gene>
<keyword evidence="2" id="KW-1185">Reference proteome</keyword>
<dbReference type="Pfam" id="PF08843">
    <property type="entry name" value="AbiEii"/>
    <property type="match status" value="1"/>
</dbReference>
<reference evidence="1 2" key="1">
    <citation type="submission" date="2024-06" db="EMBL/GenBank/DDBJ databases">
        <title>The Natural Products Discovery Center: Release of the First 8490 Sequenced Strains for Exploring Actinobacteria Biosynthetic Diversity.</title>
        <authorList>
            <person name="Kalkreuter E."/>
            <person name="Kautsar S.A."/>
            <person name="Yang D."/>
            <person name="Bader C.D."/>
            <person name="Teijaro C.N."/>
            <person name="Fluegel L."/>
            <person name="Davis C.M."/>
            <person name="Simpson J.R."/>
            <person name="Lauterbach L."/>
            <person name="Steele A.D."/>
            <person name="Gui C."/>
            <person name="Meng S."/>
            <person name="Li G."/>
            <person name="Viehrig K."/>
            <person name="Ye F."/>
            <person name="Su P."/>
            <person name="Kiefer A.F."/>
            <person name="Nichols A."/>
            <person name="Cepeda A.J."/>
            <person name="Yan W."/>
            <person name="Fan B."/>
            <person name="Jiang Y."/>
            <person name="Adhikari A."/>
            <person name="Zheng C.-J."/>
            <person name="Schuster L."/>
            <person name="Cowan T.M."/>
            <person name="Smanski M.J."/>
            <person name="Chevrette M.G."/>
            <person name="De Carvalho L.P.S."/>
            <person name="Shen B."/>
        </authorList>
    </citation>
    <scope>NUCLEOTIDE SEQUENCE [LARGE SCALE GENOMIC DNA]</scope>
    <source>
        <strain evidence="1 2">NPDC048946</strain>
    </source>
</reference>
<organism evidence="1 2">
    <name type="scientific">Streptodolium elevatio</name>
    <dbReference type="NCBI Taxonomy" id="3157996"/>
    <lineage>
        <taxon>Bacteria</taxon>
        <taxon>Bacillati</taxon>
        <taxon>Actinomycetota</taxon>
        <taxon>Actinomycetes</taxon>
        <taxon>Kitasatosporales</taxon>
        <taxon>Streptomycetaceae</taxon>
        <taxon>Streptodolium</taxon>
    </lineage>
</organism>
<sequence>MTHAPGTDAWERAHRAALDHVLALVSTAPWSDALVLRGSMAMVAWAGDRARPPRDLDWIVLPPAAVPVDRLDPYPYVDSVDRVQDWPEADGGATAYELYRDEGELLDTGGRHPVVPPEGTHWVQDPYDDERDPSGAVLSLLEQRPVTPCGVRLAPSRYDIDSTWDYDEYDFGPTGGGGVRVRLPWHADGGLEGQVQLDFALDEPMPEPPVFALVPRADELGPTVVRTASRELSLAWKLLWLHVDSAGDDRARGKDLFDAVLLAESPRTRLEPGLLRRVFAKAGALGIGPLTDHDVRNWTVDWRSFHAEHPAVRGDADAWQARLARAIAPLLAEHNESPS</sequence>
<dbReference type="RefSeq" id="WP_358353689.1">
    <property type="nucleotide sequence ID" value="NZ_JBEZFP010000031.1"/>
</dbReference>
<name>A0ABV3DIM5_9ACTN</name>
<dbReference type="InterPro" id="IPR014942">
    <property type="entry name" value="AbiEii"/>
</dbReference>